<comment type="similarity">
    <text evidence="1">Belongs to the short-chain dehydrogenases/reductases (SDR) family.</text>
</comment>
<dbReference type="PANTHER" id="PTHR42760">
    <property type="entry name" value="SHORT-CHAIN DEHYDROGENASES/REDUCTASES FAMILY MEMBER"/>
    <property type="match status" value="1"/>
</dbReference>
<dbReference type="RefSeq" id="WP_273628821.1">
    <property type="nucleotide sequence ID" value="NZ_CP117167.1"/>
</dbReference>
<protein>
    <submittedName>
        <fullName evidence="3">SDR family oxidoreductase</fullName>
    </submittedName>
</protein>
<name>A0ABY7T2T4_9SPHI</name>
<dbReference type="SUPFAM" id="SSF51735">
    <property type="entry name" value="NAD(P)-binding Rossmann-fold domains"/>
    <property type="match status" value="1"/>
</dbReference>
<keyword evidence="2" id="KW-0560">Oxidoreductase</keyword>
<reference evidence="3 4" key="1">
    <citation type="submission" date="2023-02" db="EMBL/GenBank/DDBJ databases">
        <title>Genome sequence of Mucilaginibacter jinjuensis strain KACC 16571.</title>
        <authorList>
            <person name="Kim S."/>
            <person name="Heo J."/>
            <person name="Kwon S.-W."/>
        </authorList>
    </citation>
    <scope>NUCLEOTIDE SEQUENCE [LARGE SCALE GENOMIC DNA]</scope>
    <source>
        <strain evidence="3 4">KACC 16571</strain>
    </source>
</reference>
<sequence>MDLFSLQNKTAIVTGALGLIGKKHCEALANAGANVVIADINGEAAIAFAAQFGNNHLGIALNVTDKASIEKVRAAVIEKYGTIDVLVNNAAINDMFENPAMAKELSAFENYPLEAFQQSIDVNITGVFLCAQVLGSVMAQQGSGSIINIASTYGIVGPDQSIYRDECGEQTFYKSAAYPVTKGAVINFTRFLASYWGHKGVRVNTLSPGGVENNQNEFFIQNYAAKTPLGRMAKANDYQGALVFLASEASAYMTGANLVVDGGWTAI</sequence>
<dbReference type="Gene3D" id="3.40.50.720">
    <property type="entry name" value="NAD(P)-binding Rossmann-like Domain"/>
    <property type="match status" value="1"/>
</dbReference>
<dbReference type="PRINTS" id="PR00080">
    <property type="entry name" value="SDRFAMILY"/>
</dbReference>
<keyword evidence="4" id="KW-1185">Reference proteome</keyword>
<evidence type="ECO:0000256" key="1">
    <source>
        <dbReference type="ARBA" id="ARBA00006484"/>
    </source>
</evidence>
<dbReference type="Pfam" id="PF13561">
    <property type="entry name" value="adh_short_C2"/>
    <property type="match status" value="1"/>
</dbReference>
<dbReference type="Proteomes" id="UP001216139">
    <property type="component" value="Chromosome"/>
</dbReference>
<evidence type="ECO:0000256" key="2">
    <source>
        <dbReference type="ARBA" id="ARBA00023002"/>
    </source>
</evidence>
<dbReference type="PROSITE" id="PS00061">
    <property type="entry name" value="ADH_SHORT"/>
    <property type="match status" value="1"/>
</dbReference>
<evidence type="ECO:0000313" key="3">
    <source>
        <dbReference type="EMBL" id="WCT10631.1"/>
    </source>
</evidence>
<dbReference type="InterPro" id="IPR036291">
    <property type="entry name" value="NAD(P)-bd_dom_sf"/>
</dbReference>
<accession>A0ABY7T2T4</accession>
<evidence type="ECO:0000313" key="4">
    <source>
        <dbReference type="Proteomes" id="UP001216139"/>
    </source>
</evidence>
<proteinExistence type="inferred from homology"/>
<dbReference type="InterPro" id="IPR020904">
    <property type="entry name" value="Sc_DH/Rdtase_CS"/>
</dbReference>
<gene>
    <name evidence="3" type="ORF">PQO05_17990</name>
</gene>
<dbReference type="PRINTS" id="PR00081">
    <property type="entry name" value="GDHRDH"/>
</dbReference>
<dbReference type="InterPro" id="IPR002347">
    <property type="entry name" value="SDR_fam"/>
</dbReference>
<dbReference type="PANTHER" id="PTHR42760:SF133">
    <property type="entry name" value="3-OXOACYL-[ACYL-CARRIER-PROTEIN] REDUCTASE"/>
    <property type="match status" value="1"/>
</dbReference>
<dbReference type="EMBL" id="CP117167">
    <property type="protein sequence ID" value="WCT10631.1"/>
    <property type="molecule type" value="Genomic_DNA"/>
</dbReference>
<organism evidence="3 4">
    <name type="scientific">Mucilaginibacter jinjuensis</name>
    <dbReference type="NCBI Taxonomy" id="1176721"/>
    <lineage>
        <taxon>Bacteria</taxon>
        <taxon>Pseudomonadati</taxon>
        <taxon>Bacteroidota</taxon>
        <taxon>Sphingobacteriia</taxon>
        <taxon>Sphingobacteriales</taxon>
        <taxon>Sphingobacteriaceae</taxon>
        <taxon>Mucilaginibacter</taxon>
    </lineage>
</organism>